<keyword evidence="17 33" id="KW-1161">Viral attachment to host cell</keyword>
<name>Q7ZBZ4_HV1</name>
<comment type="domain">
    <text evidence="33">Some of the most genetically diverse regions of the viral genome are present in Env. They are called variable regions 1 through 5 (V1 through V5). Coreceptor usage of gp120 is determined mainly by the primary structure of the third variable region (V3) in the outer domain of gp120. The sequence of V3 determines which coreceptor, CCR5 and/or CXCR4 (corresponding to R5/macrophage, X4/T cell and R5X4/T cell and macrophage tropism), is used to trigger the fusion potential of the Env complex, and hence which cells the virus can infect. Binding to CCR5 involves a region adjacent in addition to V3.</text>
</comment>
<evidence type="ECO:0000256" key="32">
    <source>
        <dbReference type="ARBA" id="ARBA00062028"/>
    </source>
</evidence>
<dbReference type="GO" id="GO:1903908">
    <property type="term" value="P:positive regulation of plasma membrane raft polarization"/>
    <property type="evidence" value="ECO:0007669"/>
    <property type="project" value="UniProtKB-UniRule"/>
</dbReference>
<evidence type="ECO:0000256" key="17">
    <source>
        <dbReference type="ARBA" id="ARBA00022804"/>
    </source>
</evidence>
<feature type="coiled-coil region" evidence="33">
    <location>
        <begin position="631"/>
        <end position="665"/>
    </location>
</feature>
<dbReference type="SUPFAM" id="SSF56502">
    <property type="entry name" value="gp120 core"/>
    <property type="match status" value="2"/>
</dbReference>
<dbReference type="GO" id="GO:0019062">
    <property type="term" value="P:virion attachment to host cell"/>
    <property type="evidence" value="ECO:0007669"/>
    <property type="project" value="UniProtKB-UniRule"/>
</dbReference>
<evidence type="ECO:0000256" key="34">
    <source>
        <dbReference type="RuleBase" id="RU363095"/>
    </source>
</evidence>
<keyword evidence="8 33" id="KW-1170">Fusion of virus membrane with host endosomal membrane</keyword>
<evidence type="ECO:0000256" key="20">
    <source>
        <dbReference type="ARBA" id="ARBA00022879"/>
    </source>
</evidence>
<feature type="region of interest" description="CD4-binding loop" evidence="33">
    <location>
        <begin position="361"/>
        <end position="371"/>
    </location>
</feature>
<feature type="transmembrane region" description="Helical" evidence="34">
    <location>
        <begin position="510"/>
        <end position="533"/>
    </location>
</feature>
<evidence type="ECO:0000256" key="16">
    <source>
        <dbReference type="ARBA" id="ARBA00022729"/>
    </source>
</evidence>
<keyword evidence="16 33" id="KW-0732">Signal</keyword>
<keyword evidence="11 33" id="KW-0945">Host-virus interaction</keyword>
<comment type="function">
    <text evidence="33">Envelope glycoprotein gp160: Oligomerizes in the host endoplasmic reticulum into predominantly trimers. In a second time, gp160 transits in the host Golgi, where glycosylation is completed. The precursor is then proteolytically cleaved in the trans-Golgi and thereby activated by cellular furin or furin-like proteases to produce gp120 and gp41.</text>
</comment>
<feature type="domain" description="Retroviral envelope protein GP41-like" evidence="37">
    <location>
        <begin position="528"/>
        <end position="717"/>
    </location>
</feature>
<dbReference type="Gene3D" id="2.170.40.20">
    <property type="entry name" value="Human immunodeficiency virus 1, Gp160, envelope glycoprotein"/>
    <property type="match status" value="2"/>
</dbReference>
<keyword evidence="12 33" id="KW-1162">Viral penetration into host cytoplasm</keyword>
<evidence type="ECO:0000256" key="14">
    <source>
        <dbReference type="ARBA" id="ARBA00022692"/>
    </source>
</evidence>
<feature type="disulfide bond" evidence="33">
    <location>
        <begin position="217"/>
        <end position="246"/>
    </location>
</feature>
<organism evidence="38">
    <name type="scientific">Human immunodeficiency virus type 1</name>
    <name type="common">HIV-1</name>
    <dbReference type="NCBI Taxonomy" id="11676"/>
    <lineage>
        <taxon>Viruses</taxon>
        <taxon>Riboviria</taxon>
        <taxon>Pararnavirae</taxon>
        <taxon>Artverviricota</taxon>
        <taxon>Revtraviricetes</taxon>
        <taxon>Ortervirales</taxon>
        <taxon>Retroviridae</taxon>
        <taxon>Orthoretrovirinae</taxon>
        <taxon>Lentivirus</taxon>
        <taxon>Lentivirus humimdef1</taxon>
    </lineage>
</organism>
<feature type="region of interest" description="V1" evidence="33">
    <location>
        <begin position="130"/>
        <end position="155"/>
    </location>
</feature>
<sequence>MRVKGIRRNYQHWWKWGIMLLGMLMICSAVERLWVTVYYGVPVWKEANTTLFCASDAKAYDTEVHNVWATHACVPTDPNPQEVELVNVTENFNMWKNNMVEQMHEDIISLWDQSLKPCVKLTPLCVTLNCTDVDTNVTKTNSTSWGMMEKGEIKNCSFNITSNRKNRMQKEYALFYKLDVVSIEKNSTSYRLISCNTSVITQACPKITFEPIPIHYCAPAGFAILKCNDKTFNGTGPCKNVSTVQCTHGIRPVVSTQLLLNGSLAEGEVVIRSENFSDNARTIIVQLNKTVQINCTRPNNNTRKSLNVGPGRAVYTTGDIIGDIRQAHCNLSRIDWNNTLKQIVIKLREQFRNKTIVFNHSSGGDPEIIMHSFNCGGEFFYCNSTKLFSSTWNSNSAWNSAEESNSTEVITLPCRIKQIINMWQEVGKAMYAPPIRGQIRCSSNITGLLLTRDGGKNPNENTTETFRPGGGNMRDNWRSELYKYKVVKIEPLGVAPTKAKRRVVQREKRAIGMGALFLGFLGAAGSTMGAASLTLTVQARLLLSGIVQQQNNLLRAIEAQQHLLQLTVWGIKQLQARVLAVERYLKDQQLLGIWGCSGKPICTTDVPWNASWSNKSLSDIWDNMTWMEWEREISNYTSQIYTLLVESQNQQEKNEQDLLALDKWDSLWNWFNITNWLWYIKIFIMIVGGLIGLRIIFSVLSIVNRVRQGYSPLSFQTRLPTPRGPDRPEGTEEEGGERDRDRSRGLADGFLTLIWVDLRSLFLFSYHRLRDLLLIVTRVVELLGRRGWEALKYWWNLLQYWIQELKNSAISLLNATAIAVAEGTDRIIEGLQRAYRAVLHIPRRIRQGLERALI</sequence>
<dbReference type="GO" id="GO:0020002">
    <property type="term" value="C:host cell plasma membrane"/>
    <property type="evidence" value="ECO:0007669"/>
    <property type="project" value="UniProtKB-SubCell"/>
</dbReference>
<comment type="domain">
    <text evidence="33">The CD4-binding region is targeted by the antibody b12.</text>
</comment>
<dbReference type="SUPFAM" id="SSF58069">
    <property type="entry name" value="Virus ectodomain"/>
    <property type="match status" value="1"/>
</dbReference>
<comment type="miscellaneous">
    <text evidence="33">Inhibitors targeting HIV-1 viral envelope proteins are used as antiretroviral drugs. Attachment of virions to the cell surface via non-specific interactions and CD4 binding can be blocked by inhibitors that include cyanovirin-N, cyclotriazadisulfonamide analogs, PRO 2000, TNX 355 and PRO 542. In addition, BMS 806 can block CD4-induced conformational changes. Env interactions with the coreceptor molecules can be targeted by CCR5 antagonists including SCH-D, maraviroc (UK 427857) and aplaviroc (GW 873140), and the CXCR4 antagonist AMD 070. Fusion of viral and cellular membranes can be inhibited by peptides such as enfuvirtide and tifuvirtide (T 1249). Resistance to inhibitors associated with mutations in Env are observed. Most of the time, single mutations confer only a modest reduction in drug susceptibility. Combination of several mutations is usually required to develop a high-level drug resistance.</text>
</comment>
<feature type="region of interest" description="Fusion peptide" evidence="33">
    <location>
        <begin position="510"/>
        <end position="530"/>
    </location>
</feature>
<dbReference type="InterPro" id="IPR036377">
    <property type="entry name" value="Gp120_core_sf"/>
</dbReference>
<comment type="similarity">
    <text evidence="33">Belongs to the HIV-1 env protein family.</text>
</comment>
<evidence type="ECO:0000256" key="9">
    <source>
        <dbReference type="ARBA" id="ARBA00022511"/>
    </source>
</evidence>
<dbReference type="GO" id="GO:1903911">
    <property type="term" value="P:positive regulation of receptor clustering"/>
    <property type="evidence" value="ECO:0007669"/>
    <property type="project" value="UniProtKB-UniRule"/>
</dbReference>
<comment type="function">
    <text evidence="33">Surface protein gp120: Attaches the virus to the host lymphoid cell by binding to the primary receptor CD4. This interaction induces a structural rearrangement creating a high affinity binding site for a chemokine coreceptor like CXCR4 and/or CCR5. Acts as a ligand for CD209/DC-SIGN and CLEC4M/DC-SIGNR, which are respectively found on dendritic cells (DCs), and on endothelial cells of liver sinusoids and lymph node sinuses. These interactions allow capture of viral particles at mucosal surfaces by these cells and subsequent transmission to permissive cells. HIV subverts the migration properties of dendritic cells to gain access to CD4+ T-cells in lymph nodes. Virus transmission to permissive T-cells occurs either in trans (without DCs infection, through viral capture and transmission), or in cis (following DCs productive infection, through the usual CD4-gp120 interaction), thereby inducing a robust infection. In trans infection, bound virions remain infectious over days and it is proposed that they are not degraded, but protected in non-lysosomal acidic organelles within the DCs close to the cell membrane thus contributing to the viral infectious potential during DCs' migration from the periphery to the lymphoid tissues. On arrival at lymphoid tissues, intact virions recycle back to DCs' cell surface allowing virus transmission to CD4+ T-cells.</text>
</comment>
<feature type="region of interest" description="Immunosuppression" evidence="33">
    <location>
        <begin position="572"/>
        <end position="590"/>
    </location>
</feature>
<dbReference type="GO" id="GO:0019082">
    <property type="term" value="P:viral protein processing"/>
    <property type="evidence" value="ECO:0007669"/>
    <property type="project" value="UniProtKB-UniRule"/>
</dbReference>
<evidence type="ECO:0000256" key="2">
    <source>
        <dbReference type="ARBA" id="ARBA00004433"/>
    </source>
</evidence>
<dbReference type="GO" id="GO:0052031">
    <property type="term" value="P:symbiont-mediated perturbation of host defense response"/>
    <property type="evidence" value="ECO:0007669"/>
    <property type="project" value="UniProtKB-UniRule"/>
</dbReference>
<dbReference type="GO" id="GO:0055036">
    <property type="term" value="C:virion membrane"/>
    <property type="evidence" value="ECO:0007669"/>
    <property type="project" value="UniProtKB-SubCell"/>
</dbReference>
<accession>Q7ZBZ4</accession>
<dbReference type="GO" id="GO:0039654">
    <property type="term" value="P:fusion of virus membrane with host endosome membrane"/>
    <property type="evidence" value="ECO:0007669"/>
    <property type="project" value="UniProtKB-UniRule"/>
</dbReference>
<feature type="disulfide bond" evidence="33">
    <location>
        <begin position="118"/>
        <end position="204"/>
    </location>
</feature>
<feature type="topological domain" description="Cytoplasmic" evidence="33">
    <location>
        <begin position="704"/>
        <end position="854"/>
    </location>
</feature>
<organismHost>
    <name type="scientific">Homo sapiens</name>
    <name type="common">Human</name>
    <dbReference type="NCBI Taxonomy" id="9606"/>
</organismHost>
<evidence type="ECO:0000256" key="26">
    <source>
        <dbReference type="ARBA" id="ARBA00023139"/>
    </source>
</evidence>
<keyword evidence="29 33" id="KW-0899">Viral immunoevasion</keyword>
<comment type="function">
    <text evidence="33">Transmembrane protein gp41: Acts as a class I viral fusion protein. Under the current model, the protein has at least 3 conformational states: pre-fusion native state, pre-hairpin intermediate state, and post-fusion hairpin state. During fusion of viral and target intracellular membranes, the coiled coil regions (heptad repeats) assume a trimer-of-hairpins structure, positioning the fusion peptide in close proximity to the C-terminal region of the ectodomain. The formation of this structure appears to drive apposition and subsequent fusion of viral and target cell membranes. Complete fusion occurs in host cell endosomes and is dynamin-dependent, however some lipid transfer might occur at the plasma membrane. The virus undergoes clathrin-dependent internalization long before endosomal fusion, thus minimizing the surface exposure of conserved viral epitopes during fusion and reducing the efficacy of inhibitors targeting these epitopes. Membranes fusion leads to delivery of the nucleocapsid into the cytoplasm.</text>
</comment>
<keyword evidence="22 33" id="KW-1133">Transmembrane helix</keyword>
<evidence type="ECO:0000256" key="18">
    <source>
        <dbReference type="ARBA" id="ARBA00022844"/>
    </source>
</evidence>
<comment type="PTM">
    <text evidence="33">Specific enzymatic cleavages in vivo yield mature proteins. Envelope glycoproteins are synthesized as a inactive precursor that is heavily N-glycosylated and processed likely by host cell furin in the Golgi to yield the mature SU and TM proteins. The cleavage site between SU and TM requires the minimal sequence [KR]-X-[KR]-R. About 2 of the 9 disulfide bonds of gp41 are reduced by P4HB/PDI, following binding to CD4 receptor.</text>
</comment>
<evidence type="ECO:0000256" key="5">
    <source>
        <dbReference type="ARBA" id="ARBA00004578"/>
    </source>
</evidence>
<dbReference type="InterPro" id="IPR037527">
    <property type="entry name" value="Gp160"/>
</dbReference>
<keyword evidence="19 33" id="KW-1043">Host membrane</keyword>
<dbReference type="GO" id="GO:0005198">
    <property type="term" value="F:structural molecule activity"/>
    <property type="evidence" value="ECO:0007669"/>
    <property type="project" value="UniProtKB-UniRule"/>
</dbReference>
<comment type="subunit">
    <text evidence="32">The mature envelope protein (Env) consists of a homotrimer of non-covalently associated gp120-gp41 heterodimers. The resulting complex protrudes from the virus surface as a spike. There seems to be as few as 10 spikes on the average virion. Interacts with host CD4, CCR5 and CXCR4. Gp120 also interacts with the C-type lectins CD209/DC-SIGN and CLEC4M/DC-SIGNR (collectively referred to as DC-SIGN(R)). Gp120 and gp41 interact with GalCer. Gp120 interacts with host ITGA4/ITGB7 complex; on CD4+ T-cells, this interaction results in rapid activation of integrin ITGAL/LFA-1, which facilitates efficient cell-to-cell spreading of HIV-1. Gp120 interacts with cell-associated heparan sulfate; this interaction increases virus infectivity on permissive cells and may be involved in infection of CD4- cells.</text>
</comment>
<evidence type="ECO:0000256" key="11">
    <source>
        <dbReference type="ARBA" id="ARBA00022581"/>
    </source>
</evidence>
<feature type="region of interest" description="Disordered" evidence="35">
    <location>
        <begin position="715"/>
        <end position="742"/>
    </location>
</feature>
<keyword evidence="14 33" id="KW-0812">Transmembrane</keyword>
<feature type="disulfide bond" evidence="33">
    <location>
        <begin position="130"/>
        <end position="156"/>
    </location>
</feature>
<comment type="PTM">
    <text evidence="33">Highly glycosylated by host. The high number of glycan on the protein is reffered to as 'glycan shield' because it contributes to hide protein sequence from adaptive immune system.</text>
</comment>
<keyword evidence="28 33" id="KW-0325">Glycoprotein</keyword>
<keyword evidence="30 33" id="KW-0449">Lipoprotein</keyword>
<evidence type="ECO:0000256" key="33">
    <source>
        <dbReference type="HAMAP-Rule" id="MF_04083"/>
    </source>
</evidence>
<feature type="transmembrane region" description="Helical" evidence="34">
    <location>
        <begin position="13"/>
        <end position="35"/>
    </location>
</feature>
<evidence type="ECO:0000256" key="29">
    <source>
        <dbReference type="ARBA" id="ARBA00023280"/>
    </source>
</evidence>
<keyword evidence="25 33" id="KW-0472">Membrane</keyword>
<keyword evidence="24 33" id="KW-0175">Coiled coil</keyword>
<evidence type="ECO:0000256" key="21">
    <source>
        <dbReference type="ARBA" id="ARBA00022890"/>
    </source>
</evidence>
<evidence type="ECO:0000256" key="3">
    <source>
        <dbReference type="ARBA" id="ARBA00004505"/>
    </source>
</evidence>
<comment type="miscellaneous">
    <text evidence="33">HIV-1 lineages are divided in three main groups, M (for Major), O (for Outlier), and N (for New, or Non-M, Non-O). The vast majority of strains found worldwide belong to the group M. Group O seems to be endemic to and largely confined to Cameroon and neighboring countries in West Central Africa, where these viruses represent a small minority of HIV-1 strains. The group N is represented by a limited number of isolates from Cameroonian persons. The group M is further subdivided in 9 clades or subtypes (A to D, F to H, J and K).</text>
</comment>
<keyword evidence="31 33" id="KW-1160">Virus entry into host cell</keyword>
<keyword evidence="9 33" id="KW-1032">Host cell membrane</keyword>
<keyword evidence="21 33" id="KW-1164">Virus endocytosis by host</keyword>
<keyword evidence="15 33" id="KW-0053">Apoptosis</keyword>
<feature type="chain" id="PRO_5023318356" description="Envelope glycoprotein gp160" evidence="33">
    <location>
        <begin position="32"/>
        <end position="854"/>
    </location>
</feature>
<evidence type="ECO:0000256" key="35">
    <source>
        <dbReference type="SAM" id="MobiDB-lite"/>
    </source>
</evidence>
<dbReference type="GO" id="GO:0019064">
    <property type="term" value="P:fusion of virus membrane with host plasma membrane"/>
    <property type="evidence" value="ECO:0007669"/>
    <property type="project" value="UniProtKB-UniRule"/>
</dbReference>
<evidence type="ECO:0000256" key="10">
    <source>
        <dbReference type="ARBA" id="ARBA00022570"/>
    </source>
</evidence>
<feature type="disulfide bond" evidence="33">
    <location>
        <begin position="53"/>
        <end position="73"/>
    </location>
</feature>
<comment type="domain">
    <text evidence="33">The membrane proximal external region (MPER) present in gp41 is a tryptophan-rich region recognized by the antibodies 2F5, Z13, and 4E10. MPER seems to play a role in fusion.</text>
</comment>
<evidence type="ECO:0000256" key="8">
    <source>
        <dbReference type="ARBA" id="ARBA00022510"/>
    </source>
</evidence>
<dbReference type="GO" id="GO:0016020">
    <property type="term" value="C:membrane"/>
    <property type="evidence" value="ECO:0007669"/>
    <property type="project" value="UniProtKB-UniRule"/>
</dbReference>
<evidence type="ECO:0000256" key="19">
    <source>
        <dbReference type="ARBA" id="ARBA00022870"/>
    </source>
</evidence>
<feature type="chain" id="PRO_5023318353" description="Transmembrane protein gp41" evidence="33">
    <location>
        <begin position="510"/>
        <end position="854"/>
    </location>
</feature>
<proteinExistence type="inferred from homology"/>
<keyword evidence="23 33" id="KW-1039">Host endosome</keyword>
<dbReference type="EMBL" id="AJ535615">
    <property type="protein sequence ID" value="CAD59662.1"/>
    <property type="molecule type" value="Genomic_DNA"/>
</dbReference>
<dbReference type="GO" id="GO:0044175">
    <property type="term" value="C:host cell endosome membrane"/>
    <property type="evidence" value="ECO:0007669"/>
    <property type="project" value="UniProtKB-SubCell"/>
</dbReference>
<evidence type="ECO:0000313" key="38">
    <source>
        <dbReference type="EMBL" id="CAD59662.1"/>
    </source>
</evidence>
<dbReference type="GO" id="GO:0075512">
    <property type="term" value="P:clathrin-dependent endocytosis of virus by host cell"/>
    <property type="evidence" value="ECO:0007669"/>
    <property type="project" value="UniProtKB-UniRule"/>
</dbReference>
<evidence type="ECO:0000256" key="23">
    <source>
        <dbReference type="ARBA" id="ARBA00023046"/>
    </source>
</evidence>
<protein>
    <recommendedName>
        <fullName evidence="33">Envelope glycoprotein gp160</fullName>
    </recommendedName>
    <alternativeName>
        <fullName evidence="33">Env polyprotein</fullName>
    </alternativeName>
    <component>
        <recommendedName>
            <fullName evidence="33">Surface protein gp120</fullName>
            <shortName evidence="33">SU</shortName>
        </recommendedName>
        <alternativeName>
            <fullName evidence="33">Glycoprotein 120</fullName>
            <shortName evidence="33">gp120</shortName>
        </alternativeName>
    </component>
    <component>
        <recommendedName>
            <fullName evidence="33">Transmembrane protein gp41</fullName>
            <shortName evidence="33">TM</shortName>
        </recommendedName>
        <alternativeName>
            <fullName evidence="33">Glycoprotein 41</fullName>
            <shortName evidence="33">gp41</shortName>
        </alternativeName>
    </component>
</protein>
<evidence type="ECO:0000256" key="31">
    <source>
        <dbReference type="ARBA" id="ARBA00023296"/>
    </source>
</evidence>
<feature type="disulfide bond" evidence="33">
    <location>
        <begin position="596"/>
        <end position="602"/>
    </location>
</feature>
<evidence type="ECO:0000256" key="1">
    <source>
        <dbReference type="ARBA" id="ARBA00004402"/>
    </source>
</evidence>
<evidence type="ECO:0000256" key="28">
    <source>
        <dbReference type="ARBA" id="ARBA00023180"/>
    </source>
</evidence>
<keyword evidence="26 33" id="KW-0564">Palmitate</keyword>
<comment type="subcellular location">
    <subcellularLocation>
        <location evidence="3">Host cell membrane</location>
        <topology evidence="3">Peripheral membrane protein</topology>
    </subcellularLocation>
    <subcellularLocation>
        <location evidence="1">Host cell membrane</location>
        <topology evidence="1">Single-pass type I membrane protein</topology>
    </subcellularLocation>
    <subcellularLocation>
        <location evidence="2">Host endosome membrane</location>
        <topology evidence="2">Peripheral membrane protein</topology>
    </subcellularLocation>
    <subcellularLocation>
        <location evidence="5">Host endosome membrane</location>
        <topology evidence="5">Single-pass type I membrane protein</topology>
    </subcellularLocation>
    <subcellularLocation>
        <location evidence="6">Virion membrane</location>
        <topology evidence="6">Peripheral membrane protein</topology>
    </subcellularLocation>
    <subcellularLocation>
        <location evidence="4">Virion membrane</location>
        <topology evidence="4">Single-pass type I membrane protein</topology>
    </subcellularLocation>
</comment>
<evidence type="ECO:0000259" key="36">
    <source>
        <dbReference type="Pfam" id="PF00516"/>
    </source>
</evidence>
<gene>
    <name evidence="38" type="primary">gp160</name>
    <name evidence="33" type="synonym">env</name>
</gene>
<keyword evidence="13 33" id="KW-0165">Cleavage on pair of basic residues</keyword>
<feature type="domain" description="Human immunodeficiency virus 1 envelope glycoprotein Gp120" evidence="36">
    <location>
        <begin position="33"/>
        <end position="509"/>
    </location>
</feature>
<dbReference type="FunFam" id="1.20.5.490:FF:000001">
    <property type="entry name" value="Envelope glycoprotein gp160"/>
    <property type="match status" value="1"/>
</dbReference>
<evidence type="ECO:0000256" key="4">
    <source>
        <dbReference type="ARBA" id="ARBA00004563"/>
    </source>
</evidence>
<evidence type="ECO:0000256" key="7">
    <source>
        <dbReference type="ARBA" id="ARBA00022506"/>
    </source>
</evidence>
<dbReference type="CDD" id="cd09909">
    <property type="entry name" value="HIV-1-like_HR1-HR2"/>
    <property type="match status" value="1"/>
</dbReference>
<evidence type="ECO:0000256" key="27">
    <source>
        <dbReference type="ARBA" id="ARBA00023157"/>
    </source>
</evidence>
<comment type="caution">
    <text evidence="33 34">Lacks conserved residue(s) required for the propagation of feature annotation.</text>
</comment>
<feature type="disulfide bond" evidence="33">
    <location>
        <begin position="227"/>
        <end position="238"/>
    </location>
</feature>
<evidence type="ECO:0000256" key="13">
    <source>
        <dbReference type="ARBA" id="ARBA00022685"/>
    </source>
</evidence>
<comment type="subunit">
    <text evidence="33">The mature envelope protein (Env) consists of a homotrimer of non-covalently associated gp120-gp41 heterodimers. The resulting complex protrudes from the virus surface as a spike. There seems to be as few as 10 spikes on the average virion. Surface protein gp120 interacts with host CD4, CCR5 and CXCR4. Gp120 also interacts with the C-type lectins CD209/DC-SIGN and CLEC4M/DC-SIGNR (collectively referred to as DC-SIGN(R)). Gp120 and gp41 interact with GalCer. Gp120 interacts with host ITGA4/ITGB7 complex; on CD4+ T-cells, this interaction results in rapid activation of integrin ITGAL/LFA-1, which facilitates efficient cell-to-cell spreading of HIV-1. Gp120 interacts with cell-associated heparan sulfate; this interaction increases virus infectivity on permissive cells and may be involved in infection of CD4- cells.</text>
</comment>
<dbReference type="InterPro" id="IPR000777">
    <property type="entry name" value="HIV1_Gp120"/>
</dbReference>
<feature type="short sequence motif" description="YXXL motif; contains endocytosis signal" evidence="33">
    <location>
        <begin position="710"/>
        <end position="713"/>
    </location>
</feature>
<evidence type="ECO:0000256" key="15">
    <source>
        <dbReference type="ARBA" id="ARBA00022703"/>
    </source>
</evidence>
<evidence type="ECO:0000256" key="6">
    <source>
        <dbReference type="ARBA" id="ARBA00004650"/>
    </source>
</evidence>
<evidence type="ECO:0000256" key="12">
    <source>
        <dbReference type="ARBA" id="ARBA00022595"/>
    </source>
</evidence>
<feature type="region of interest" description="V2" evidence="33">
    <location>
        <begin position="156"/>
        <end position="195"/>
    </location>
</feature>
<dbReference type="FunFam" id="2.170.40.20:FF:000003">
    <property type="entry name" value="Envelope glycoprotein gp160"/>
    <property type="match status" value="1"/>
</dbReference>
<comment type="subcellular location">
    <molecule>Transmembrane protein gp41</molecule>
    <subcellularLocation>
        <location evidence="33">Virion membrane</location>
        <topology evidence="33">Single-pass type I membrane protein</topology>
    </subcellularLocation>
    <subcellularLocation>
        <location evidence="33">Host cell membrane</location>
        <topology evidence="33">Single-pass type I membrane protein</topology>
    </subcellularLocation>
    <subcellularLocation>
        <location evidence="33">Host endosome membrane</location>
        <topology evidence="33">Single-pass type I membrane protein</topology>
    </subcellularLocation>
    <text evidence="33">It is probably concentrated at the site of budding and incorporated into the virions possibly by contacts between the cytoplasmic tail of Env and the N-terminus of Gag.</text>
</comment>
<comment type="domain">
    <text evidence="33">The YXXL motif is involved in determining the exact site of viral release at the surface of infected mononuclear cells and promotes endocytosis. YXXL and di-leucine endocytosis motifs interact directly or indirectly with the clathrin adapter complexes, opperate independently, and their activities are not additive.</text>
</comment>
<comment type="domain">
    <text evidence="33 34">The 17 amino acids long immunosuppressive region is present in many retroviral envelope proteins. Synthetic peptides derived from this relatively conserved sequence inhibit immune function in vitro and in vivo.</text>
</comment>
<dbReference type="Gene3D" id="1.20.5.490">
    <property type="entry name" value="Single helix bin"/>
    <property type="match status" value="1"/>
</dbReference>
<keyword evidence="27 33" id="KW-1015">Disulfide bond</keyword>
<keyword evidence="18 33" id="KW-0946">Virion</keyword>
<feature type="region of interest" description="MPER; binding to GalCer" evidence="33">
    <location>
        <begin position="660"/>
        <end position="681"/>
    </location>
</feature>
<dbReference type="Pfam" id="PF00517">
    <property type="entry name" value="GP41"/>
    <property type="match status" value="1"/>
</dbReference>
<dbReference type="HAMAP" id="MF_04083">
    <property type="entry name" value="HIV_ENV"/>
    <property type="match status" value="1"/>
</dbReference>
<keyword evidence="10 33" id="KW-1165">Clathrin-mediated endocytosis of virus by host</keyword>
<dbReference type="InterPro" id="IPR000328">
    <property type="entry name" value="GP41-like"/>
</dbReference>
<dbReference type="FunFam" id="2.170.40.20:FF:000001">
    <property type="entry name" value="Envelope glycoprotein gp160"/>
    <property type="match status" value="1"/>
</dbReference>
<evidence type="ECO:0000256" key="24">
    <source>
        <dbReference type="ARBA" id="ARBA00023054"/>
    </source>
</evidence>
<comment type="subcellular location">
    <molecule>Surface protein gp120</molecule>
    <subcellularLocation>
        <location evidence="33">Virion membrane</location>
        <topology evidence="33">Peripheral membrane protein</topology>
    </subcellularLocation>
    <subcellularLocation>
        <location evidence="33">Host cell membrane</location>
        <topology evidence="33">Peripheral membrane protein</topology>
    </subcellularLocation>
    <subcellularLocation>
        <location evidence="33">Host endosome membrane</location>
        <topology evidence="33">Single-pass type I membrane protein</topology>
    </subcellularLocation>
    <text evidence="33">The surface protein is not anchored to the viral envelope, but associates with the extravirion surface through its binding to TM. It is probably concentrated at the site of budding and incorporated into the virions possibly by contacts between the cytoplasmic tail of Env and the N-terminus of Gag.</text>
</comment>
<feature type="site" description="Cleavage; by host furin" evidence="33">
    <location>
        <begin position="509"/>
        <end position="510"/>
    </location>
</feature>
<evidence type="ECO:0000256" key="30">
    <source>
        <dbReference type="ARBA" id="ARBA00023288"/>
    </source>
</evidence>
<keyword evidence="7 33" id="KW-1168">Fusion of virus membrane with host membrane</keyword>
<evidence type="ECO:0000256" key="25">
    <source>
        <dbReference type="ARBA" id="ARBA00023136"/>
    </source>
</evidence>
<reference evidence="38" key="1">
    <citation type="journal article" date="2004" name="AIDS Res. Hum. Retroviruses">
        <title>Analysis of full-length HIV type 1 env genes indicates differences between the virus infecting T cells and dendritic cells in peripheral blood of infected patients.</title>
        <authorList>
            <person name="Daniels R.S."/>
            <person name="Wilson P."/>
            <person name="Patel D."/>
            <person name="Longhurst H."/>
            <person name="Patterson S."/>
        </authorList>
    </citation>
    <scope>NUCLEOTIDE SEQUENCE</scope>
</reference>
<evidence type="ECO:0000256" key="22">
    <source>
        <dbReference type="ARBA" id="ARBA00022989"/>
    </source>
</evidence>
<feature type="transmembrane region" description="Helical" evidence="34">
    <location>
        <begin position="676"/>
        <end position="697"/>
    </location>
</feature>
<dbReference type="GO" id="GO:0019031">
    <property type="term" value="C:viral envelope"/>
    <property type="evidence" value="ECO:0007669"/>
    <property type="project" value="UniProtKB-KW"/>
</dbReference>
<evidence type="ECO:0000259" key="37">
    <source>
        <dbReference type="Pfam" id="PF00517"/>
    </source>
</evidence>
<feature type="disulfide bond" evidence="33">
    <location>
        <begin position="125"/>
        <end position="195"/>
    </location>
</feature>
<comment type="PTM">
    <text evidence="33">Palmitoylation of the transmembrane protein and of Env polyprotein (prior to its proteolytic cleavage) is essential for their association with host cell membrane lipid rafts. Palmitoylation is therefore required for envelope trafficking to classical lipid rafts, but not for viral replication.</text>
</comment>
<keyword evidence="20 33" id="KW-0261">Viral envelope protein</keyword>
<dbReference type="FunFam" id="1.10.287.210:FF:000001">
    <property type="entry name" value="Envelope glycoprotein gp160"/>
    <property type="match status" value="1"/>
</dbReference>
<dbReference type="Pfam" id="PF00516">
    <property type="entry name" value="GP120"/>
    <property type="match status" value="1"/>
</dbReference>
<dbReference type="Gene3D" id="1.10.287.210">
    <property type="match status" value="1"/>
</dbReference>